<proteinExistence type="predicted"/>
<organism evidence="2 3">
    <name type="scientific">Dentiscutata erythropus</name>
    <dbReference type="NCBI Taxonomy" id="1348616"/>
    <lineage>
        <taxon>Eukaryota</taxon>
        <taxon>Fungi</taxon>
        <taxon>Fungi incertae sedis</taxon>
        <taxon>Mucoromycota</taxon>
        <taxon>Glomeromycotina</taxon>
        <taxon>Glomeromycetes</taxon>
        <taxon>Diversisporales</taxon>
        <taxon>Gigasporaceae</taxon>
        <taxon>Dentiscutata</taxon>
    </lineage>
</organism>
<gene>
    <name evidence="2" type="ORF">DERYTH_LOCUS7028</name>
</gene>
<keyword evidence="3" id="KW-1185">Reference proteome</keyword>
<feature type="non-terminal residue" evidence="2">
    <location>
        <position position="1"/>
    </location>
</feature>
<dbReference type="EMBL" id="CAJVPY010003310">
    <property type="protein sequence ID" value="CAG8588176.1"/>
    <property type="molecule type" value="Genomic_DNA"/>
</dbReference>
<evidence type="ECO:0000256" key="1">
    <source>
        <dbReference type="SAM" id="MobiDB-lite"/>
    </source>
</evidence>
<evidence type="ECO:0000313" key="2">
    <source>
        <dbReference type="EMBL" id="CAG8588176.1"/>
    </source>
</evidence>
<comment type="caution">
    <text evidence="2">The sequence shown here is derived from an EMBL/GenBank/DDBJ whole genome shotgun (WGS) entry which is preliminary data.</text>
</comment>
<protein>
    <submittedName>
        <fullName evidence="2">17258_t:CDS:1</fullName>
    </submittedName>
</protein>
<dbReference type="AlphaFoldDB" id="A0A9N9C1D6"/>
<accession>A0A9N9C1D6</accession>
<feature type="region of interest" description="Disordered" evidence="1">
    <location>
        <begin position="37"/>
        <end position="62"/>
    </location>
</feature>
<name>A0A9N9C1D6_9GLOM</name>
<reference evidence="2" key="1">
    <citation type="submission" date="2021-06" db="EMBL/GenBank/DDBJ databases">
        <authorList>
            <person name="Kallberg Y."/>
            <person name="Tangrot J."/>
            <person name="Rosling A."/>
        </authorList>
    </citation>
    <scope>NUCLEOTIDE SEQUENCE</scope>
    <source>
        <strain evidence="2">MA453B</strain>
    </source>
</reference>
<evidence type="ECO:0000313" key="3">
    <source>
        <dbReference type="Proteomes" id="UP000789405"/>
    </source>
</evidence>
<dbReference type="Proteomes" id="UP000789405">
    <property type="component" value="Unassembled WGS sequence"/>
</dbReference>
<sequence length="62" mass="6954">QSSYLYYFTPYSTLQGTSFIPPSSLPYGMVATSAFRINPNRDPPTQRRPLPCLSLSYSDNST</sequence>